<gene>
    <name evidence="2" type="primary">Dgri\GH17979</name>
    <name evidence="2" type="ORF">Dgri_GH17979</name>
</gene>
<dbReference type="AlphaFoldDB" id="B4K142"/>
<dbReference type="PhylomeDB" id="B4K142"/>
<dbReference type="EMBL" id="CH916737">
    <property type="protein sequence ID" value="EDV91602.1"/>
    <property type="molecule type" value="Genomic_DNA"/>
</dbReference>
<dbReference type="PANTHER" id="PTHR24036">
    <property type="entry name" value="SKELETOR-RELATED"/>
    <property type="match status" value="1"/>
</dbReference>
<evidence type="ECO:0000256" key="1">
    <source>
        <dbReference type="ARBA" id="ARBA00022737"/>
    </source>
</evidence>
<evidence type="ECO:0000313" key="2">
    <source>
        <dbReference type="EMBL" id="EDV91602.1"/>
    </source>
</evidence>
<dbReference type="OMA" id="HTISDHN"/>
<name>B4K142_DROGR</name>
<dbReference type="PANTHER" id="PTHR24036:SF5">
    <property type="entry name" value="THROMBOMODULIN"/>
    <property type="match status" value="1"/>
</dbReference>
<proteinExistence type="predicted"/>
<sequence>MPIPKDREVFIFVAVGPLNARKEANAQVHTISDHNPDDIRINFSDSSSTIPETALPQNLQPRVLLHNDHVGRSSMTDVQDESGPKAWPTRKIVGEHKFRASIGPTGGKRGYTAITGVPSWGIAWYINDLLIPEITVERGLTYEFLVEGGNDPSQPASYHPIYITDSPEGGLGQKTGLEARKQKAYAGVEYDEDGNAIPTAVGRYCEWKHRTVDRSSEIETFEEYKDTLIFQCEDGEPGYMNWTVPMNAPNTLYYQCFTHNNLGWRINVVDAGASAASEGKGLYSLLCYMILSVFSLVMFQAPEISSGDIVTPEPGYT</sequence>
<accession>B4K142</accession>
<protein>
    <submittedName>
        <fullName evidence="2">GH17979</fullName>
    </submittedName>
</protein>
<dbReference type="InParanoid" id="B4K142"/>
<dbReference type="Proteomes" id="UP000001070">
    <property type="component" value="Unassembled WGS sequence"/>
</dbReference>
<keyword evidence="3" id="KW-1185">Reference proteome</keyword>
<dbReference type="OrthoDB" id="2448405at2759"/>
<dbReference type="eggNOG" id="KOG4731">
    <property type="taxonomic scope" value="Eukaryota"/>
</dbReference>
<dbReference type="InterPro" id="IPR052126">
    <property type="entry name" value="Spindle_Org/Thrombomodulin"/>
</dbReference>
<organism evidence="3">
    <name type="scientific">Drosophila grimshawi</name>
    <name type="common">Hawaiian fruit fly</name>
    <name type="synonym">Idiomyia grimshawi</name>
    <dbReference type="NCBI Taxonomy" id="7222"/>
    <lineage>
        <taxon>Eukaryota</taxon>
        <taxon>Metazoa</taxon>
        <taxon>Ecdysozoa</taxon>
        <taxon>Arthropoda</taxon>
        <taxon>Hexapoda</taxon>
        <taxon>Insecta</taxon>
        <taxon>Pterygota</taxon>
        <taxon>Neoptera</taxon>
        <taxon>Endopterygota</taxon>
        <taxon>Diptera</taxon>
        <taxon>Brachycera</taxon>
        <taxon>Muscomorpha</taxon>
        <taxon>Ephydroidea</taxon>
        <taxon>Drosophilidae</taxon>
        <taxon>Drosophila</taxon>
        <taxon>Hawaiian Drosophila</taxon>
    </lineage>
</organism>
<keyword evidence="1" id="KW-0677">Repeat</keyword>
<evidence type="ECO:0000313" key="3">
    <source>
        <dbReference type="Proteomes" id="UP000001070"/>
    </source>
</evidence>
<reference evidence="2 3" key="1">
    <citation type="journal article" date="2007" name="Nature">
        <title>Evolution of genes and genomes on the Drosophila phylogeny.</title>
        <authorList>
            <consortium name="Drosophila 12 Genomes Consortium"/>
            <person name="Clark A.G."/>
            <person name="Eisen M.B."/>
            <person name="Smith D.R."/>
            <person name="Bergman C.M."/>
            <person name="Oliver B."/>
            <person name="Markow T.A."/>
            <person name="Kaufman T.C."/>
            <person name="Kellis M."/>
            <person name="Gelbart W."/>
            <person name="Iyer V.N."/>
            <person name="Pollard D.A."/>
            <person name="Sackton T.B."/>
            <person name="Larracuente A.M."/>
            <person name="Singh N.D."/>
            <person name="Abad J.P."/>
            <person name="Abt D.N."/>
            <person name="Adryan B."/>
            <person name="Aguade M."/>
            <person name="Akashi H."/>
            <person name="Anderson W.W."/>
            <person name="Aquadro C.F."/>
            <person name="Ardell D.H."/>
            <person name="Arguello R."/>
            <person name="Artieri C.G."/>
            <person name="Barbash D.A."/>
            <person name="Barker D."/>
            <person name="Barsanti P."/>
            <person name="Batterham P."/>
            <person name="Batzoglou S."/>
            <person name="Begun D."/>
            <person name="Bhutkar A."/>
            <person name="Blanco E."/>
            <person name="Bosak S.A."/>
            <person name="Bradley R.K."/>
            <person name="Brand A.D."/>
            <person name="Brent M.R."/>
            <person name="Brooks A.N."/>
            <person name="Brown R.H."/>
            <person name="Butlin R.K."/>
            <person name="Caggese C."/>
            <person name="Calvi B.R."/>
            <person name="Bernardo de Carvalho A."/>
            <person name="Caspi A."/>
            <person name="Castrezana S."/>
            <person name="Celniker S.E."/>
            <person name="Chang J.L."/>
            <person name="Chapple C."/>
            <person name="Chatterji S."/>
            <person name="Chinwalla A."/>
            <person name="Civetta A."/>
            <person name="Clifton S.W."/>
            <person name="Comeron J.M."/>
            <person name="Costello J.C."/>
            <person name="Coyne J.A."/>
            <person name="Daub J."/>
            <person name="David R.G."/>
            <person name="Delcher A.L."/>
            <person name="Delehaunty K."/>
            <person name="Do C.B."/>
            <person name="Ebling H."/>
            <person name="Edwards K."/>
            <person name="Eickbush T."/>
            <person name="Evans J.D."/>
            <person name="Filipski A."/>
            <person name="Findeiss S."/>
            <person name="Freyhult E."/>
            <person name="Fulton L."/>
            <person name="Fulton R."/>
            <person name="Garcia A.C."/>
            <person name="Gardiner A."/>
            <person name="Garfield D.A."/>
            <person name="Garvin B.E."/>
            <person name="Gibson G."/>
            <person name="Gilbert D."/>
            <person name="Gnerre S."/>
            <person name="Godfrey J."/>
            <person name="Good R."/>
            <person name="Gotea V."/>
            <person name="Gravely B."/>
            <person name="Greenberg A.J."/>
            <person name="Griffiths-Jones S."/>
            <person name="Gross S."/>
            <person name="Guigo R."/>
            <person name="Gustafson E.A."/>
            <person name="Haerty W."/>
            <person name="Hahn M.W."/>
            <person name="Halligan D.L."/>
            <person name="Halpern A.L."/>
            <person name="Halter G.M."/>
            <person name="Han M.V."/>
            <person name="Heger A."/>
            <person name="Hillier L."/>
            <person name="Hinrichs A.S."/>
            <person name="Holmes I."/>
            <person name="Hoskins R.A."/>
            <person name="Hubisz M.J."/>
            <person name="Hultmark D."/>
            <person name="Huntley M.A."/>
            <person name="Jaffe D.B."/>
            <person name="Jagadeeshan S."/>
            <person name="Jeck W.R."/>
            <person name="Johnson J."/>
            <person name="Jones C.D."/>
            <person name="Jordan W.C."/>
            <person name="Karpen G.H."/>
            <person name="Kataoka E."/>
            <person name="Keightley P.D."/>
            <person name="Kheradpour P."/>
            <person name="Kirkness E.F."/>
            <person name="Koerich L.B."/>
            <person name="Kristiansen K."/>
            <person name="Kudrna D."/>
            <person name="Kulathinal R.J."/>
            <person name="Kumar S."/>
            <person name="Kwok R."/>
            <person name="Lander E."/>
            <person name="Langley C.H."/>
            <person name="Lapoint R."/>
            <person name="Lazzaro B.P."/>
            <person name="Lee S.J."/>
            <person name="Levesque L."/>
            <person name="Li R."/>
            <person name="Lin C.F."/>
            <person name="Lin M.F."/>
            <person name="Lindblad-Toh K."/>
            <person name="Llopart A."/>
            <person name="Long M."/>
            <person name="Low L."/>
            <person name="Lozovsky E."/>
            <person name="Lu J."/>
            <person name="Luo M."/>
            <person name="Machado C.A."/>
            <person name="Makalowski W."/>
            <person name="Marzo M."/>
            <person name="Matsuda M."/>
            <person name="Matzkin L."/>
            <person name="McAllister B."/>
            <person name="McBride C.S."/>
            <person name="McKernan B."/>
            <person name="McKernan K."/>
            <person name="Mendez-Lago M."/>
            <person name="Minx P."/>
            <person name="Mollenhauer M.U."/>
            <person name="Montooth K."/>
            <person name="Mount S.M."/>
            <person name="Mu X."/>
            <person name="Myers E."/>
            <person name="Negre B."/>
            <person name="Newfeld S."/>
            <person name="Nielsen R."/>
            <person name="Noor M.A."/>
            <person name="O'Grady P."/>
            <person name="Pachter L."/>
            <person name="Papaceit M."/>
            <person name="Parisi M.J."/>
            <person name="Parisi M."/>
            <person name="Parts L."/>
            <person name="Pedersen J.S."/>
            <person name="Pesole G."/>
            <person name="Phillippy A.M."/>
            <person name="Ponting C.P."/>
            <person name="Pop M."/>
            <person name="Porcelli D."/>
            <person name="Powell J.R."/>
            <person name="Prohaska S."/>
            <person name="Pruitt K."/>
            <person name="Puig M."/>
            <person name="Quesneville H."/>
            <person name="Ram K.R."/>
            <person name="Rand D."/>
            <person name="Rasmussen M.D."/>
            <person name="Reed L.K."/>
            <person name="Reenan R."/>
            <person name="Reily A."/>
            <person name="Remington K.A."/>
            <person name="Rieger T.T."/>
            <person name="Ritchie M.G."/>
            <person name="Robin C."/>
            <person name="Rogers Y.H."/>
            <person name="Rohde C."/>
            <person name="Rozas J."/>
            <person name="Rubenfield M.J."/>
            <person name="Ruiz A."/>
            <person name="Russo S."/>
            <person name="Salzberg S.L."/>
            <person name="Sanchez-Gracia A."/>
            <person name="Saranga D.J."/>
            <person name="Sato H."/>
            <person name="Schaeffer S.W."/>
            <person name="Schatz M.C."/>
            <person name="Schlenke T."/>
            <person name="Schwartz R."/>
            <person name="Segarra C."/>
            <person name="Singh R.S."/>
            <person name="Sirot L."/>
            <person name="Sirota M."/>
            <person name="Sisneros N.B."/>
            <person name="Smith C.D."/>
            <person name="Smith T.F."/>
            <person name="Spieth J."/>
            <person name="Stage D.E."/>
            <person name="Stark A."/>
            <person name="Stephan W."/>
            <person name="Strausberg R.L."/>
            <person name="Strempel S."/>
            <person name="Sturgill D."/>
            <person name="Sutton G."/>
            <person name="Sutton G.G."/>
            <person name="Tao W."/>
            <person name="Teichmann S."/>
            <person name="Tobari Y.N."/>
            <person name="Tomimura Y."/>
            <person name="Tsolas J.M."/>
            <person name="Valente V.L."/>
            <person name="Venter E."/>
            <person name="Venter J.C."/>
            <person name="Vicario S."/>
            <person name="Vieira F.G."/>
            <person name="Vilella A.J."/>
            <person name="Villasante A."/>
            <person name="Walenz B."/>
            <person name="Wang J."/>
            <person name="Wasserman M."/>
            <person name="Watts T."/>
            <person name="Wilson D."/>
            <person name="Wilson R.K."/>
            <person name="Wing R.A."/>
            <person name="Wolfner M.F."/>
            <person name="Wong A."/>
            <person name="Wong G.K."/>
            <person name="Wu C.I."/>
            <person name="Wu G."/>
            <person name="Yamamoto D."/>
            <person name="Yang H.P."/>
            <person name="Yang S.P."/>
            <person name="Yorke J.A."/>
            <person name="Yoshida K."/>
            <person name="Zdobnov E."/>
            <person name="Zhang P."/>
            <person name="Zhang Y."/>
            <person name="Zimin A.V."/>
            <person name="Baldwin J."/>
            <person name="Abdouelleil A."/>
            <person name="Abdulkadir J."/>
            <person name="Abebe A."/>
            <person name="Abera B."/>
            <person name="Abreu J."/>
            <person name="Acer S.C."/>
            <person name="Aftuck L."/>
            <person name="Alexander A."/>
            <person name="An P."/>
            <person name="Anderson E."/>
            <person name="Anderson S."/>
            <person name="Arachi H."/>
            <person name="Azer M."/>
            <person name="Bachantsang P."/>
            <person name="Barry A."/>
            <person name="Bayul T."/>
            <person name="Berlin A."/>
            <person name="Bessette D."/>
            <person name="Bloom T."/>
            <person name="Blye J."/>
            <person name="Boguslavskiy L."/>
            <person name="Bonnet C."/>
            <person name="Boukhgalter B."/>
            <person name="Bourzgui I."/>
            <person name="Brown A."/>
            <person name="Cahill P."/>
            <person name="Channer S."/>
            <person name="Cheshatsang Y."/>
            <person name="Chuda L."/>
            <person name="Citroen M."/>
            <person name="Collymore A."/>
            <person name="Cooke P."/>
            <person name="Costello M."/>
            <person name="D'Aco K."/>
            <person name="Daza R."/>
            <person name="De Haan G."/>
            <person name="DeGray S."/>
            <person name="DeMaso C."/>
            <person name="Dhargay N."/>
            <person name="Dooley K."/>
            <person name="Dooley E."/>
            <person name="Doricent M."/>
            <person name="Dorje P."/>
            <person name="Dorjee K."/>
            <person name="Dupes A."/>
            <person name="Elong R."/>
            <person name="Falk J."/>
            <person name="Farina A."/>
            <person name="Faro S."/>
            <person name="Ferguson D."/>
            <person name="Fisher S."/>
            <person name="Foley C.D."/>
            <person name="Franke A."/>
            <person name="Friedrich D."/>
            <person name="Gadbois L."/>
            <person name="Gearin G."/>
            <person name="Gearin C.R."/>
            <person name="Giannoukos G."/>
            <person name="Goode T."/>
            <person name="Graham J."/>
            <person name="Grandbois E."/>
            <person name="Grewal S."/>
            <person name="Gyaltsen K."/>
            <person name="Hafez N."/>
            <person name="Hagos B."/>
            <person name="Hall J."/>
            <person name="Henson C."/>
            <person name="Hollinger A."/>
            <person name="Honan T."/>
            <person name="Huard M.D."/>
            <person name="Hughes L."/>
            <person name="Hurhula B."/>
            <person name="Husby M.E."/>
            <person name="Kamat A."/>
            <person name="Kanga B."/>
            <person name="Kashin S."/>
            <person name="Khazanovich D."/>
            <person name="Kisner P."/>
            <person name="Lance K."/>
            <person name="Lara M."/>
            <person name="Lee W."/>
            <person name="Lennon N."/>
            <person name="Letendre F."/>
            <person name="LeVine R."/>
            <person name="Lipovsky A."/>
            <person name="Liu X."/>
            <person name="Liu J."/>
            <person name="Liu S."/>
            <person name="Lokyitsang T."/>
            <person name="Lokyitsang Y."/>
            <person name="Lubonja R."/>
            <person name="Lui A."/>
            <person name="MacDonald P."/>
            <person name="Magnisalis V."/>
            <person name="Maru K."/>
            <person name="Matthews C."/>
            <person name="McCusker W."/>
            <person name="McDonough S."/>
            <person name="Mehta T."/>
            <person name="Meldrim J."/>
            <person name="Meneus L."/>
            <person name="Mihai O."/>
            <person name="Mihalev A."/>
            <person name="Mihova T."/>
            <person name="Mittelman R."/>
            <person name="Mlenga V."/>
            <person name="Montmayeur A."/>
            <person name="Mulrain L."/>
            <person name="Navidi A."/>
            <person name="Naylor J."/>
            <person name="Negash T."/>
            <person name="Nguyen T."/>
            <person name="Nguyen N."/>
            <person name="Nicol R."/>
            <person name="Norbu C."/>
            <person name="Norbu N."/>
            <person name="Novod N."/>
            <person name="O'Neill B."/>
            <person name="Osman S."/>
            <person name="Markiewicz E."/>
            <person name="Oyono O.L."/>
            <person name="Patti C."/>
            <person name="Phunkhang P."/>
            <person name="Pierre F."/>
            <person name="Priest M."/>
            <person name="Raghuraman S."/>
            <person name="Rege F."/>
            <person name="Reyes R."/>
            <person name="Rise C."/>
            <person name="Rogov P."/>
            <person name="Ross K."/>
            <person name="Ryan E."/>
            <person name="Settipalli S."/>
            <person name="Shea T."/>
            <person name="Sherpa N."/>
            <person name="Shi L."/>
            <person name="Shih D."/>
            <person name="Sparrow T."/>
            <person name="Spaulding J."/>
            <person name="Stalker J."/>
            <person name="Stange-Thomann N."/>
            <person name="Stavropoulos S."/>
            <person name="Stone C."/>
            <person name="Strader C."/>
            <person name="Tesfaye S."/>
            <person name="Thomson T."/>
            <person name="Thoulutsang Y."/>
            <person name="Thoulutsang D."/>
            <person name="Topham K."/>
            <person name="Topping I."/>
            <person name="Tsamla T."/>
            <person name="Vassiliev H."/>
            <person name="Vo A."/>
            <person name="Wangchuk T."/>
            <person name="Wangdi T."/>
            <person name="Weiand M."/>
            <person name="Wilkinson J."/>
            <person name="Wilson A."/>
            <person name="Yadav S."/>
            <person name="Young G."/>
            <person name="Yu Q."/>
            <person name="Zembek L."/>
            <person name="Zhong D."/>
            <person name="Zimmer A."/>
            <person name="Zwirko Z."/>
            <person name="Jaffe D.B."/>
            <person name="Alvarez P."/>
            <person name="Brockman W."/>
            <person name="Butler J."/>
            <person name="Chin C."/>
            <person name="Gnerre S."/>
            <person name="Grabherr M."/>
            <person name="Kleber M."/>
            <person name="Mauceli E."/>
            <person name="MacCallum I."/>
        </authorList>
    </citation>
    <scope>NUCLEOTIDE SEQUENCE [LARGE SCALE GENOMIC DNA]</scope>
    <source>
        <strain evidence="3">Tucson 15287-2541.00</strain>
    </source>
</reference>
<dbReference type="HOGENOM" id="CLU_076191_0_0_1"/>